<keyword evidence="3" id="KW-0560">Oxidoreductase</keyword>
<dbReference type="GO" id="GO:0016020">
    <property type="term" value="C:membrane"/>
    <property type="evidence" value="ECO:0007669"/>
    <property type="project" value="UniProtKB-SubCell"/>
</dbReference>
<reference evidence="4" key="2">
    <citation type="submission" date="2025-09" db="UniProtKB">
        <authorList>
            <consortium name="Ensembl"/>
        </authorList>
    </citation>
    <scope>IDENTIFICATION</scope>
</reference>
<evidence type="ECO:0000256" key="2">
    <source>
        <dbReference type="ARBA" id="ARBA00023266"/>
    </source>
</evidence>
<dbReference type="Pfam" id="PF05694">
    <property type="entry name" value="SBP56"/>
    <property type="match status" value="1"/>
</dbReference>
<keyword evidence="3" id="KW-0472">Membrane</keyword>
<keyword evidence="3" id="KW-0653">Protein transport</keyword>
<keyword evidence="5" id="KW-1185">Reference proteome</keyword>
<comment type="catalytic activity">
    <reaction evidence="3">
        <text>methanethiol + O2 + H2O = hydrogen sulfide + formaldehyde + H2O2 + H(+)</text>
        <dbReference type="Rhea" id="RHEA:11812"/>
        <dbReference type="ChEBI" id="CHEBI:15377"/>
        <dbReference type="ChEBI" id="CHEBI:15378"/>
        <dbReference type="ChEBI" id="CHEBI:15379"/>
        <dbReference type="ChEBI" id="CHEBI:16007"/>
        <dbReference type="ChEBI" id="CHEBI:16240"/>
        <dbReference type="ChEBI" id="CHEBI:16842"/>
        <dbReference type="ChEBI" id="CHEBI:29919"/>
        <dbReference type="EC" id="1.8.3.4"/>
    </reaction>
</comment>
<keyword evidence="3" id="KW-0813">Transport</keyword>
<dbReference type="GO" id="GO:0018549">
    <property type="term" value="F:methanethiol oxidase activity"/>
    <property type="evidence" value="ECO:0007669"/>
    <property type="project" value="UniProtKB-UniRule"/>
</dbReference>
<keyword evidence="3" id="KW-0963">Cytoplasm</keyword>
<dbReference type="PANTHER" id="PTHR23300">
    <property type="entry name" value="METHANETHIOL OXIDASE"/>
    <property type="match status" value="1"/>
</dbReference>
<dbReference type="PANTHER" id="PTHR23300:SF0">
    <property type="entry name" value="METHANETHIOL OXIDASE"/>
    <property type="match status" value="1"/>
</dbReference>
<comment type="subcellular location">
    <subcellularLocation>
        <location evidence="3">Nucleus</location>
    </subcellularLocation>
    <subcellularLocation>
        <location evidence="3">Cytoplasm</location>
        <location evidence="3">Cytosol</location>
    </subcellularLocation>
    <subcellularLocation>
        <location evidence="3">Membrane</location>
        <topology evidence="3">Peripheral membrane protein</topology>
    </subcellularLocation>
    <text evidence="3">May associate with Golgi membrane. May associate with the membrane of autophagosomes.</text>
</comment>
<evidence type="ECO:0000256" key="1">
    <source>
        <dbReference type="ARBA" id="ARBA00005606"/>
    </source>
</evidence>
<dbReference type="Ensembl" id="ENSBOBT00000002831.1">
    <property type="protein sequence ID" value="ENSBOBP00000002764.1"/>
    <property type="gene ID" value="ENSBOBG00000001930.1"/>
</dbReference>
<sequence>LSTHKNKFTQAFSTAAPREEVAYVTCTYRGTCIDQPDFLATIDLNPKSPCYGQVIHRLSMPNLKDELHSLGWSAGCACVGNVTPKRNKLILPGLISSRIYVVDVGSQCRAPRLCKVRPR</sequence>
<keyword evidence="2 3" id="KW-0711">Selenium</keyword>
<protein>
    <recommendedName>
        <fullName evidence="3">Methanethiol oxidase</fullName>
        <shortName evidence="3">MTO</shortName>
        <ecNumber evidence="3">1.8.3.4</ecNumber>
    </recommendedName>
    <alternativeName>
        <fullName evidence="3">Selenium-binding protein 1</fullName>
    </alternativeName>
</protein>
<dbReference type="GO" id="GO:0008430">
    <property type="term" value="F:selenium binding"/>
    <property type="evidence" value="ECO:0007669"/>
    <property type="project" value="UniProtKB-UniRule"/>
</dbReference>
<keyword evidence="3" id="KW-0539">Nucleus</keyword>
<dbReference type="GO" id="GO:0015031">
    <property type="term" value="P:protein transport"/>
    <property type="evidence" value="ECO:0007669"/>
    <property type="project" value="UniProtKB-UniRule"/>
</dbReference>
<name>A0A8C0EE44_BUBBB</name>
<comment type="similarity">
    <text evidence="1 3">Belongs to the selenium-binding protein family.</text>
</comment>
<comment type="function">
    <text evidence="3">Catalyzes the oxidation of methanethiol, an organosulfur compound known to be produced in substantial amounts by gut bacteria. Selenium-binding protein which may be involved in the sensing of reactive xenobiotics in the cytoplasm. May be involved in intra-Golgi protein transport.</text>
</comment>
<comment type="pathway">
    <text evidence="3">Organosulfur degradation.</text>
</comment>
<evidence type="ECO:0000256" key="3">
    <source>
        <dbReference type="RuleBase" id="RU369071"/>
    </source>
</evidence>
<dbReference type="AlphaFoldDB" id="A0A8C0EE44"/>
<reference evidence="4" key="1">
    <citation type="submission" date="2025-08" db="UniProtKB">
        <authorList>
            <consortium name="Ensembl"/>
        </authorList>
    </citation>
    <scope>IDENTIFICATION</scope>
</reference>
<evidence type="ECO:0000313" key="5">
    <source>
        <dbReference type="Proteomes" id="UP000694567"/>
    </source>
</evidence>
<dbReference type="Proteomes" id="UP000694567">
    <property type="component" value="Unplaced"/>
</dbReference>
<dbReference type="EC" id="1.8.3.4" evidence="3"/>
<organism evidence="4 5">
    <name type="scientific">Bubo bubo</name>
    <name type="common">Eurasian eagle-owl</name>
    <name type="synonym">Strix bubo</name>
    <dbReference type="NCBI Taxonomy" id="30461"/>
    <lineage>
        <taxon>Eukaryota</taxon>
        <taxon>Metazoa</taxon>
        <taxon>Chordata</taxon>
        <taxon>Craniata</taxon>
        <taxon>Vertebrata</taxon>
        <taxon>Euteleostomi</taxon>
        <taxon>Archelosauria</taxon>
        <taxon>Archosauria</taxon>
        <taxon>Dinosauria</taxon>
        <taxon>Saurischia</taxon>
        <taxon>Theropoda</taxon>
        <taxon>Coelurosauria</taxon>
        <taxon>Aves</taxon>
        <taxon>Neognathae</taxon>
        <taxon>Neoaves</taxon>
        <taxon>Telluraves</taxon>
        <taxon>Strigiformes</taxon>
        <taxon>Strigidae</taxon>
        <taxon>Bubo</taxon>
    </lineage>
</organism>
<proteinExistence type="inferred from homology"/>
<dbReference type="GO" id="GO:0005634">
    <property type="term" value="C:nucleus"/>
    <property type="evidence" value="ECO:0007669"/>
    <property type="project" value="UniProtKB-SubCell"/>
</dbReference>
<dbReference type="GO" id="GO:0005829">
    <property type="term" value="C:cytosol"/>
    <property type="evidence" value="ECO:0007669"/>
    <property type="project" value="UniProtKB-SubCell"/>
</dbReference>
<dbReference type="InterPro" id="IPR008826">
    <property type="entry name" value="Se-bd"/>
</dbReference>
<keyword evidence="3" id="KW-0007">Acetylation</keyword>
<accession>A0A8C0EE44</accession>
<evidence type="ECO:0000313" key="4">
    <source>
        <dbReference type="Ensembl" id="ENSBOBP00000002764.1"/>
    </source>
</evidence>